<comment type="caution">
    <text evidence="2">The sequence shown here is derived from an EMBL/GenBank/DDBJ whole genome shotgun (WGS) entry which is preliminary data.</text>
</comment>
<reference evidence="2 3" key="1">
    <citation type="journal article" date="2024" name="J Genomics">
        <title>Draft genome sequencing and assembly of Favolaschia claudopus CIRM-BRFM 2984 isolated from oak limbs.</title>
        <authorList>
            <person name="Navarro D."/>
            <person name="Drula E."/>
            <person name="Chaduli D."/>
            <person name="Cazenave R."/>
            <person name="Ahrendt S."/>
            <person name="Wang J."/>
            <person name="Lipzen A."/>
            <person name="Daum C."/>
            <person name="Barry K."/>
            <person name="Grigoriev I.V."/>
            <person name="Favel A."/>
            <person name="Rosso M.N."/>
            <person name="Martin F."/>
        </authorList>
    </citation>
    <scope>NUCLEOTIDE SEQUENCE [LARGE SCALE GENOMIC DNA]</scope>
    <source>
        <strain evidence="2 3">CIRM-BRFM 2984</strain>
    </source>
</reference>
<keyword evidence="3" id="KW-1185">Reference proteome</keyword>
<dbReference type="EMBL" id="JAWWNJ010000217">
    <property type="protein sequence ID" value="KAK6969706.1"/>
    <property type="molecule type" value="Genomic_DNA"/>
</dbReference>
<feature type="compositionally biased region" description="Gly residues" evidence="1">
    <location>
        <begin position="40"/>
        <end position="56"/>
    </location>
</feature>
<feature type="region of interest" description="Disordered" evidence="1">
    <location>
        <begin position="1"/>
        <end position="118"/>
    </location>
</feature>
<feature type="compositionally biased region" description="Basic and acidic residues" evidence="1">
    <location>
        <begin position="9"/>
        <end position="26"/>
    </location>
</feature>
<evidence type="ECO:0000313" key="3">
    <source>
        <dbReference type="Proteomes" id="UP001362999"/>
    </source>
</evidence>
<gene>
    <name evidence="2" type="ORF">R3P38DRAFT_2814087</name>
</gene>
<accession>A0AAV9Z3Y8</accession>
<dbReference type="AlphaFoldDB" id="A0AAV9Z3Y8"/>
<evidence type="ECO:0000313" key="2">
    <source>
        <dbReference type="EMBL" id="KAK6969706.1"/>
    </source>
</evidence>
<name>A0AAV9Z3Y8_9AGAR</name>
<dbReference type="Proteomes" id="UP001362999">
    <property type="component" value="Unassembled WGS sequence"/>
</dbReference>
<feature type="compositionally biased region" description="Low complexity" evidence="1">
    <location>
        <begin position="103"/>
        <end position="117"/>
    </location>
</feature>
<evidence type="ECO:0000256" key="1">
    <source>
        <dbReference type="SAM" id="MobiDB-lite"/>
    </source>
</evidence>
<proteinExistence type="predicted"/>
<sequence>MHSQSPPEWENHPENLRNRPDLDVGNHHNIVKPRPQELLEGGGFRCGGVGAGGGEWSGSPAVIRRSTSKCEKRRTGSGMKDGKRRRLDIFPAALSGSPPPSSPTTTTDMDATTPPFAFNFESLSSTTCRG</sequence>
<organism evidence="2 3">
    <name type="scientific">Favolaschia claudopus</name>
    <dbReference type="NCBI Taxonomy" id="2862362"/>
    <lineage>
        <taxon>Eukaryota</taxon>
        <taxon>Fungi</taxon>
        <taxon>Dikarya</taxon>
        <taxon>Basidiomycota</taxon>
        <taxon>Agaricomycotina</taxon>
        <taxon>Agaricomycetes</taxon>
        <taxon>Agaricomycetidae</taxon>
        <taxon>Agaricales</taxon>
        <taxon>Marasmiineae</taxon>
        <taxon>Mycenaceae</taxon>
        <taxon>Favolaschia</taxon>
    </lineage>
</organism>
<protein>
    <submittedName>
        <fullName evidence="2">Uncharacterized protein</fullName>
    </submittedName>
</protein>